<evidence type="ECO:0000256" key="7">
    <source>
        <dbReference type="ARBA" id="ARBA00023136"/>
    </source>
</evidence>
<keyword evidence="7" id="KW-0472">Membrane</keyword>
<dbReference type="PROSITE" id="PS00211">
    <property type="entry name" value="ABC_TRANSPORTER_1"/>
    <property type="match status" value="1"/>
</dbReference>
<dbReference type="InterPro" id="IPR013563">
    <property type="entry name" value="Oligopep_ABC_C"/>
</dbReference>
<proteinExistence type="inferred from homology"/>
<name>A0ABX7M702_9RHOO</name>
<dbReference type="PROSITE" id="PS50893">
    <property type="entry name" value="ABC_TRANSPORTER_2"/>
    <property type="match status" value="1"/>
</dbReference>
<dbReference type="SUPFAM" id="SSF52540">
    <property type="entry name" value="P-loop containing nucleoside triphosphate hydrolases"/>
    <property type="match status" value="1"/>
</dbReference>
<evidence type="ECO:0000313" key="10">
    <source>
        <dbReference type="Proteomes" id="UP000663570"/>
    </source>
</evidence>
<dbReference type="Gene3D" id="3.40.50.300">
    <property type="entry name" value="P-loop containing nucleotide triphosphate hydrolases"/>
    <property type="match status" value="1"/>
</dbReference>
<evidence type="ECO:0000256" key="2">
    <source>
        <dbReference type="ARBA" id="ARBA00005417"/>
    </source>
</evidence>
<dbReference type="Pfam" id="PF00005">
    <property type="entry name" value="ABC_tran"/>
    <property type="match status" value="1"/>
</dbReference>
<dbReference type="SMART" id="SM00382">
    <property type="entry name" value="AAA"/>
    <property type="match status" value="1"/>
</dbReference>
<keyword evidence="5" id="KW-0547">Nucleotide-binding</keyword>
<dbReference type="InterPro" id="IPR003593">
    <property type="entry name" value="AAA+_ATPase"/>
</dbReference>
<dbReference type="Pfam" id="PF08352">
    <property type="entry name" value="oligo_HPY"/>
    <property type="match status" value="1"/>
</dbReference>
<comment type="subcellular location">
    <subcellularLocation>
        <location evidence="1">Cell inner membrane</location>
        <topology evidence="1">Peripheral membrane protein</topology>
    </subcellularLocation>
</comment>
<feature type="domain" description="ABC transporter" evidence="8">
    <location>
        <begin position="6"/>
        <end position="254"/>
    </location>
</feature>
<dbReference type="InterPro" id="IPR017871">
    <property type="entry name" value="ABC_transporter-like_CS"/>
</dbReference>
<reference evidence="9 10" key="1">
    <citation type="submission" date="2021-02" db="EMBL/GenBank/DDBJ databases">
        <title>Niveibacterium changnyeongensis HC41.</title>
        <authorList>
            <person name="Kang M."/>
        </authorList>
    </citation>
    <scope>NUCLEOTIDE SEQUENCE [LARGE SCALE GENOMIC DNA]</scope>
    <source>
        <strain evidence="9 10">HC41</strain>
    </source>
</reference>
<accession>A0ABX7M702</accession>
<comment type="similarity">
    <text evidence="2">Belongs to the ABC transporter superfamily.</text>
</comment>
<evidence type="ECO:0000313" key="9">
    <source>
        <dbReference type="EMBL" id="QSI76696.1"/>
    </source>
</evidence>
<dbReference type="InterPro" id="IPR050388">
    <property type="entry name" value="ABC_Ni/Peptide_Import"/>
</dbReference>
<evidence type="ECO:0000256" key="5">
    <source>
        <dbReference type="ARBA" id="ARBA00022741"/>
    </source>
</evidence>
<keyword evidence="4" id="KW-1003">Cell membrane</keyword>
<evidence type="ECO:0000256" key="4">
    <source>
        <dbReference type="ARBA" id="ARBA00022475"/>
    </source>
</evidence>
<sequence>MALLEVRQLRVAFGAARQPLHAVDGLDLTLEAGEVVGLVGESGSGKSVASLALMGLVDAPGRVSAERLAFDGRDLLAMRAAERRRLLGRDIAMVFQDPSTSLNPCFTVGDQIIETLAVHEGGSRRSLRARALELLQQVEIPDAAQRLDAYPHQLSGGMSQRVMIAMAIACNPRLLIADEPTTALDVTVQAQVLQLLLRLQRERGMALLLITHDLAVVSEVAQRVVVMYAGQVMETGPVPAIFTAPQHPYTRALLEALPEHNRGGERLQSLPGVVPGQFDRPAGCLLAPRCRFAEARCAAERPALVTSGVGTVRCHFPLDAQGASQGHTAEAAR</sequence>
<dbReference type="PANTHER" id="PTHR43297:SF2">
    <property type="entry name" value="DIPEPTIDE TRANSPORT ATP-BINDING PROTEIN DPPD"/>
    <property type="match status" value="1"/>
</dbReference>
<dbReference type="NCBIfam" id="TIGR01727">
    <property type="entry name" value="oligo_HPY"/>
    <property type="match status" value="1"/>
</dbReference>
<evidence type="ECO:0000256" key="6">
    <source>
        <dbReference type="ARBA" id="ARBA00022840"/>
    </source>
</evidence>
<keyword evidence="6 9" id="KW-0067">ATP-binding</keyword>
<dbReference type="PANTHER" id="PTHR43297">
    <property type="entry name" value="OLIGOPEPTIDE TRANSPORT ATP-BINDING PROTEIN APPD"/>
    <property type="match status" value="1"/>
</dbReference>
<evidence type="ECO:0000256" key="3">
    <source>
        <dbReference type="ARBA" id="ARBA00022448"/>
    </source>
</evidence>
<evidence type="ECO:0000256" key="1">
    <source>
        <dbReference type="ARBA" id="ARBA00004417"/>
    </source>
</evidence>
<dbReference type="RefSeq" id="WP_206254329.1">
    <property type="nucleotide sequence ID" value="NZ_CP071060.1"/>
</dbReference>
<keyword evidence="3" id="KW-0813">Transport</keyword>
<dbReference type="CDD" id="cd03257">
    <property type="entry name" value="ABC_NikE_OppD_transporters"/>
    <property type="match status" value="1"/>
</dbReference>
<evidence type="ECO:0000259" key="8">
    <source>
        <dbReference type="PROSITE" id="PS50893"/>
    </source>
</evidence>
<dbReference type="EMBL" id="CP071060">
    <property type="protein sequence ID" value="QSI76696.1"/>
    <property type="molecule type" value="Genomic_DNA"/>
</dbReference>
<gene>
    <name evidence="9" type="ORF">JY500_19905</name>
</gene>
<keyword evidence="10" id="KW-1185">Reference proteome</keyword>
<dbReference type="GO" id="GO:0005524">
    <property type="term" value="F:ATP binding"/>
    <property type="evidence" value="ECO:0007669"/>
    <property type="project" value="UniProtKB-KW"/>
</dbReference>
<protein>
    <submittedName>
        <fullName evidence="9">ATP-binding cassette domain-containing protein</fullName>
    </submittedName>
</protein>
<dbReference type="Proteomes" id="UP000663570">
    <property type="component" value="Chromosome"/>
</dbReference>
<organism evidence="9 10">
    <name type="scientific">Niveibacterium microcysteis</name>
    <dbReference type="NCBI Taxonomy" id="2811415"/>
    <lineage>
        <taxon>Bacteria</taxon>
        <taxon>Pseudomonadati</taxon>
        <taxon>Pseudomonadota</taxon>
        <taxon>Betaproteobacteria</taxon>
        <taxon>Rhodocyclales</taxon>
        <taxon>Rhodocyclaceae</taxon>
        <taxon>Niveibacterium</taxon>
    </lineage>
</organism>
<dbReference type="InterPro" id="IPR027417">
    <property type="entry name" value="P-loop_NTPase"/>
</dbReference>
<dbReference type="InterPro" id="IPR003439">
    <property type="entry name" value="ABC_transporter-like_ATP-bd"/>
</dbReference>